<comment type="caution">
    <text evidence="2">The sequence shown here is derived from an EMBL/GenBank/DDBJ whole genome shotgun (WGS) entry which is preliminary data.</text>
</comment>
<keyword evidence="3" id="KW-1185">Reference proteome</keyword>
<feature type="compositionally biased region" description="Basic and acidic residues" evidence="1">
    <location>
        <begin position="64"/>
        <end position="78"/>
    </location>
</feature>
<feature type="compositionally biased region" description="Polar residues" evidence="1">
    <location>
        <begin position="509"/>
        <end position="531"/>
    </location>
</feature>
<feature type="compositionally biased region" description="Polar residues" evidence="1">
    <location>
        <begin position="208"/>
        <end position="231"/>
    </location>
</feature>
<dbReference type="EMBL" id="JAXCGZ010022685">
    <property type="protein sequence ID" value="KAK7027365.1"/>
    <property type="molecule type" value="Genomic_DNA"/>
</dbReference>
<feature type="compositionally biased region" description="Polar residues" evidence="1">
    <location>
        <begin position="1058"/>
        <end position="1072"/>
    </location>
</feature>
<feature type="compositionally biased region" description="Pro residues" evidence="1">
    <location>
        <begin position="1246"/>
        <end position="1260"/>
    </location>
</feature>
<feature type="compositionally biased region" description="Acidic residues" evidence="1">
    <location>
        <begin position="1187"/>
        <end position="1197"/>
    </location>
</feature>
<feature type="compositionally biased region" description="Polar residues" evidence="1">
    <location>
        <begin position="1019"/>
        <end position="1035"/>
    </location>
</feature>
<feature type="compositionally biased region" description="Pro residues" evidence="1">
    <location>
        <begin position="1298"/>
        <end position="1309"/>
    </location>
</feature>
<feature type="region of interest" description="Disordered" evidence="1">
    <location>
        <begin position="463"/>
        <end position="552"/>
    </location>
</feature>
<feature type="region of interest" description="Disordered" evidence="1">
    <location>
        <begin position="375"/>
        <end position="412"/>
    </location>
</feature>
<feature type="compositionally biased region" description="Polar residues" evidence="1">
    <location>
        <begin position="966"/>
        <end position="977"/>
    </location>
</feature>
<feature type="compositionally biased region" description="Polar residues" evidence="1">
    <location>
        <begin position="659"/>
        <end position="668"/>
    </location>
</feature>
<feature type="region of interest" description="Disordered" evidence="1">
    <location>
        <begin position="281"/>
        <end position="310"/>
    </location>
</feature>
<organism evidence="2 3">
    <name type="scientific">Halocaridina rubra</name>
    <name type="common">Hawaiian red shrimp</name>
    <dbReference type="NCBI Taxonomy" id="373956"/>
    <lineage>
        <taxon>Eukaryota</taxon>
        <taxon>Metazoa</taxon>
        <taxon>Ecdysozoa</taxon>
        <taxon>Arthropoda</taxon>
        <taxon>Crustacea</taxon>
        <taxon>Multicrustacea</taxon>
        <taxon>Malacostraca</taxon>
        <taxon>Eumalacostraca</taxon>
        <taxon>Eucarida</taxon>
        <taxon>Decapoda</taxon>
        <taxon>Pleocyemata</taxon>
        <taxon>Caridea</taxon>
        <taxon>Atyoidea</taxon>
        <taxon>Atyidae</taxon>
        <taxon>Halocaridina</taxon>
    </lineage>
</organism>
<feature type="compositionally biased region" description="Polar residues" evidence="1">
    <location>
        <begin position="151"/>
        <end position="181"/>
    </location>
</feature>
<feature type="region of interest" description="Disordered" evidence="1">
    <location>
        <begin position="883"/>
        <end position="1318"/>
    </location>
</feature>
<evidence type="ECO:0000256" key="1">
    <source>
        <dbReference type="SAM" id="MobiDB-lite"/>
    </source>
</evidence>
<sequence>MPKMFSWAKKISGRSPAKDAGQESTTERAASPDTKRETHKSIFGSVTNNPAKSESLSRPVVEGTSEKKDSLEDLKDPDNGPLSSPKERHSSESKPVSEKRHYSESRPRTEKPQQTSVKKTSSFTRRLASFRFPSLERDRSDKRSRLKSKSPELNSSVDKHSTIPQHPQSPFLKNSTTSGSKSDGHTEIAHQHRHVQNSCESNGIAVNGNHQNSNDSLQGEQNSSPSNSVLKDNSHGEDERAKLVSPLSNISERRSISAKLYGEVIKEFDKIRTTKPKLPSIDDCEARTKPENPEIRKETSQCLGDKLSSDSIRDSTANAYQHNNSTSVPVLKSSDIELTSTGKCQEGTETTKAEIQIKETNQESVPNDDLRSATTQVHLSSLSIPTTQSQNAERRASLGTSSVTGSTVHKTPHTGLHRVSLIKIEPLLIESEGTTSTGTNNIVDETTDLKSLTAETHKAPYTKDSLPIKNKPQIYTSSGKETSIMSEQRSNTPDVVSSTASINVIPGAPSQNSSAVKDETSLTTLKESTQGLGKDEVHEEQKPPENEPPIVENHLSLESCIDDLNEKINELSLVIDNEDCTSAHTPSSPETTSSSENKEILPEDTNQEQVSPPSIPNQTEGNEYTTGATEINSSSNDKEGIGPSSGNILLPSNCKDHTYSSSPPESGQKNLVLECSASTVSLSIETNNPVVSSNQTKTDVSSSCVSEISDIEKDLSAVAPVLFSEMLKLSNESEHPPVQGTQKVPSTDILVNHSENTQSVGSAVLNKEEKVIPSSAHTEDETSSKLISEDIEYTNGKEIKILQPVIQTVPKDNVLAFDEPTPKIPPQTDKEVTTEHQVHTDPNVSCCSLEESSATNRYIPATNPIPAPRSINITKNEGILNEYPKTLPKASPRHNFKSVNRSNEEVSSQPNHDYRRKGSDEKPELPEKRKISRERISSNEGGSLPASPSAPRRKRRSRSGSAAGSLQTLNVMGSSEKLSVRHASSRDLDRPTTANQAPPRPPLPSAYSSSNVSASSVSITNDTTIPRLSVCNSISKVGADLGNSSPQKLSKQCPESGPSGQKASVQQTQKMESLNPFDCEDDEAEVTEQKPDITAQPLQSAKTTLNPFDSDDESEELEKDSNMTANAKEQLPPAGYNPFEDDEDEVVDGNPSQNASHKTERTNTTSVTPTIGVVNPSATIEPKNPFDEEEDDQEDSGFNENSFVRQSIGRHSVAVRGSSPFQRDGVRASMPCSGRGRPGKKKRQAPLPPGFIPSPSATPPPHREPLMKHGQSSTSLYWNSMRKDSLTTASSLSLSSPKRPPPPRPPPPRIKTVSLAQL</sequence>
<dbReference type="Proteomes" id="UP001381693">
    <property type="component" value="Unassembled WGS sequence"/>
</dbReference>
<reference evidence="2 3" key="1">
    <citation type="submission" date="2023-11" db="EMBL/GenBank/DDBJ databases">
        <title>Halocaridina rubra genome assembly.</title>
        <authorList>
            <person name="Smith C."/>
        </authorList>
    </citation>
    <scope>NUCLEOTIDE SEQUENCE [LARGE SCALE GENOMIC DNA]</scope>
    <source>
        <strain evidence="2">EP-1</strain>
        <tissue evidence="2">Whole</tissue>
    </source>
</reference>
<feature type="region of interest" description="Disordered" evidence="1">
    <location>
        <begin position="1"/>
        <end position="246"/>
    </location>
</feature>
<evidence type="ECO:0000313" key="2">
    <source>
        <dbReference type="EMBL" id="KAK7027365.1"/>
    </source>
</evidence>
<feature type="compositionally biased region" description="Low complexity" evidence="1">
    <location>
        <begin position="941"/>
        <end position="950"/>
    </location>
</feature>
<feature type="region of interest" description="Disordered" evidence="1">
    <location>
        <begin position="579"/>
        <end position="668"/>
    </location>
</feature>
<feature type="compositionally biased region" description="Low complexity" evidence="1">
    <location>
        <begin position="399"/>
        <end position="408"/>
    </location>
</feature>
<feature type="compositionally biased region" description="Polar residues" evidence="1">
    <location>
        <begin position="1096"/>
        <end position="1107"/>
    </location>
</feature>
<feature type="compositionally biased region" description="Low complexity" evidence="1">
    <location>
        <begin position="1005"/>
        <end position="1018"/>
    </location>
</feature>
<feature type="compositionally biased region" description="Basic and acidic residues" evidence="1">
    <location>
        <begin position="134"/>
        <end position="143"/>
    </location>
</feature>
<proteinExistence type="predicted"/>
<evidence type="ECO:0000313" key="3">
    <source>
        <dbReference type="Proteomes" id="UP001381693"/>
    </source>
</evidence>
<feature type="compositionally biased region" description="Basic and acidic residues" evidence="1">
    <location>
        <begin position="912"/>
        <end position="937"/>
    </location>
</feature>
<name>A0AAN8WNU8_HALRR</name>
<feature type="compositionally biased region" description="Polar residues" evidence="1">
    <location>
        <begin position="607"/>
        <end position="635"/>
    </location>
</feature>
<feature type="compositionally biased region" description="Polar residues" evidence="1">
    <location>
        <begin position="112"/>
        <end position="124"/>
    </location>
</feature>
<feature type="compositionally biased region" description="Polar residues" evidence="1">
    <location>
        <begin position="375"/>
        <end position="391"/>
    </location>
</feature>
<feature type="compositionally biased region" description="Basic and acidic residues" evidence="1">
    <location>
        <begin position="85"/>
        <end position="111"/>
    </location>
</feature>
<feature type="compositionally biased region" description="Basic and acidic residues" evidence="1">
    <location>
        <begin position="232"/>
        <end position="242"/>
    </location>
</feature>
<feature type="compositionally biased region" description="Polar residues" evidence="1">
    <location>
        <begin position="1150"/>
        <end position="1169"/>
    </location>
</feature>
<gene>
    <name evidence="2" type="ORF">SK128_009130</name>
</gene>
<protein>
    <submittedName>
        <fullName evidence="2">Uncharacterized protein</fullName>
    </submittedName>
</protein>
<feature type="compositionally biased region" description="Polar residues" evidence="1">
    <location>
        <begin position="473"/>
        <end position="502"/>
    </location>
</feature>
<feature type="compositionally biased region" description="Low complexity" evidence="1">
    <location>
        <begin position="585"/>
        <end position="595"/>
    </location>
</feature>
<feature type="compositionally biased region" description="Polar residues" evidence="1">
    <location>
        <begin position="44"/>
        <end position="56"/>
    </location>
</feature>
<feature type="compositionally biased region" description="Acidic residues" evidence="1">
    <location>
        <begin position="1109"/>
        <end position="1118"/>
    </location>
</feature>
<feature type="compositionally biased region" description="Polar residues" evidence="1">
    <location>
        <begin position="897"/>
        <end position="911"/>
    </location>
</feature>
<accession>A0AAN8WNU8</accession>
<feature type="compositionally biased region" description="Basic and acidic residues" evidence="1">
    <location>
        <begin position="284"/>
        <end position="299"/>
    </location>
</feature>
<feature type="compositionally biased region" description="Basic and acidic residues" evidence="1">
    <location>
        <begin position="533"/>
        <end position="545"/>
    </location>
</feature>